<gene>
    <name evidence="1" type="primary">l1cam_1</name>
    <name evidence="1" type="ORF">EYF80_066298</name>
</gene>
<keyword evidence="2" id="KW-1185">Reference proteome</keyword>
<dbReference type="OrthoDB" id="10043043at2759"/>
<dbReference type="InterPro" id="IPR036179">
    <property type="entry name" value="Ig-like_dom_sf"/>
</dbReference>
<evidence type="ECO:0000313" key="1">
    <source>
        <dbReference type="EMBL" id="TNN23580.1"/>
    </source>
</evidence>
<dbReference type="AlphaFoldDB" id="A0A4Z2E4S8"/>
<reference evidence="1 2" key="1">
    <citation type="submission" date="2019-03" db="EMBL/GenBank/DDBJ databases">
        <title>First draft genome of Liparis tanakae, snailfish: a comprehensive survey of snailfish specific genes.</title>
        <authorList>
            <person name="Kim W."/>
            <person name="Song I."/>
            <person name="Jeong J.-H."/>
            <person name="Kim D."/>
            <person name="Kim S."/>
            <person name="Ryu S."/>
            <person name="Song J.Y."/>
            <person name="Lee S.K."/>
        </authorList>
    </citation>
    <scope>NUCLEOTIDE SEQUENCE [LARGE SCALE GENOMIC DNA]</scope>
    <source>
        <tissue evidence="1">Muscle</tissue>
    </source>
</reference>
<accession>A0A4Z2E4S8</accession>
<dbReference type="Proteomes" id="UP000314294">
    <property type="component" value="Unassembled WGS sequence"/>
</dbReference>
<proteinExistence type="predicted"/>
<protein>
    <submittedName>
        <fullName evidence="1">Neural cell adhesion molecule L1</fullName>
    </submittedName>
</protein>
<sequence>MLSGPQDFRALRGSTALLDCRFYKDPQLVQVQVVWRRNEHKLHESSPDDK</sequence>
<dbReference type="EMBL" id="SRLO01018001">
    <property type="protein sequence ID" value="TNN23580.1"/>
    <property type="molecule type" value="Genomic_DNA"/>
</dbReference>
<organism evidence="1 2">
    <name type="scientific">Liparis tanakae</name>
    <name type="common">Tanaka's snailfish</name>
    <dbReference type="NCBI Taxonomy" id="230148"/>
    <lineage>
        <taxon>Eukaryota</taxon>
        <taxon>Metazoa</taxon>
        <taxon>Chordata</taxon>
        <taxon>Craniata</taxon>
        <taxon>Vertebrata</taxon>
        <taxon>Euteleostomi</taxon>
        <taxon>Actinopterygii</taxon>
        <taxon>Neopterygii</taxon>
        <taxon>Teleostei</taxon>
        <taxon>Neoteleostei</taxon>
        <taxon>Acanthomorphata</taxon>
        <taxon>Eupercaria</taxon>
        <taxon>Perciformes</taxon>
        <taxon>Cottioidei</taxon>
        <taxon>Cottales</taxon>
        <taxon>Liparidae</taxon>
        <taxon>Liparis</taxon>
    </lineage>
</organism>
<evidence type="ECO:0000313" key="2">
    <source>
        <dbReference type="Proteomes" id="UP000314294"/>
    </source>
</evidence>
<comment type="caution">
    <text evidence="1">The sequence shown here is derived from an EMBL/GenBank/DDBJ whole genome shotgun (WGS) entry which is preliminary data.</text>
</comment>
<name>A0A4Z2E4S8_9TELE</name>
<dbReference type="SUPFAM" id="SSF48726">
    <property type="entry name" value="Immunoglobulin"/>
    <property type="match status" value="1"/>
</dbReference>